<keyword evidence="4 5" id="KW-0472">Membrane</keyword>
<reference evidence="6" key="1">
    <citation type="journal article" date="2015" name="Nature">
        <title>Complex archaea that bridge the gap between prokaryotes and eukaryotes.</title>
        <authorList>
            <person name="Spang A."/>
            <person name="Saw J.H."/>
            <person name="Jorgensen S.L."/>
            <person name="Zaremba-Niedzwiedzka K."/>
            <person name="Martijn J."/>
            <person name="Lind A.E."/>
            <person name="van Eijk R."/>
            <person name="Schleper C."/>
            <person name="Guy L."/>
            <person name="Ettema T.J."/>
        </authorList>
    </citation>
    <scope>NUCLEOTIDE SEQUENCE</scope>
</reference>
<proteinExistence type="predicted"/>
<evidence type="ECO:0000256" key="5">
    <source>
        <dbReference type="SAM" id="Phobius"/>
    </source>
</evidence>
<organism evidence="6">
    <name type="scientific">marine sediment metagenome</name>
    <dbReference type="NCBI Taxonomy" id="412755"/>
    <lineage>
        <taxon>unclassified sequences</taxon>
        <taxon>metagenomes</taxon>
        <taxon>ecological metagenomes</taxon>
    </lineage>
</organism>
<dbReference type="Pfam" id="PF00146">
    <property type="entry name" value="NADHdh"/>
    <property type="match status" value="1"/>
</dbReference>
<name>A0A0F9M0Z1_9ZZZZ</name>
<gene>
    <name evidence="6" type="ORF">LCGC14_1212550</name>
</gene>
<dbReference type="AlphaFoldDB" id="A0A0F9M0Z1"/>
<evidence type="ECO:0000313" key="6">
    <source>
        <dbReference type="EMBL" id="KKM93021.1"/>
    </source>
</evidence>
<dbReference type="InterPro" id="IPR001694">
    <property type="entry name" value="NADH_UbQ_OxRdtase_su1/FPO"/>
</dbReference>
<protein>
    <recommendedName>
        <fullName evidence="7">NADH-quinone oxidoreductase subunit H</fullName>
    </recommendedName>
</protein>
<feature type="transmembrane region" description="Helical" evidence="5">
    <location>
        <begin position="21"/>
        <end position="41"/>
    </location>
</feature>
<comment type="caution">
    <text evidence="6">The sequence shown here is derived from an EMBL/GenBank/DDBJ whole genome shotgun (WGS) entry which is preliminary data.</text>
</comment>
<sequence length="45" mass="4991">MILIRAALPRVRVDQFLTIGWTRLIPLAFLNLIIAVVIGAVTKGF</sequence>
<keyword evidence="2 5" id="KW-0812">Transmembrane</keyword>
<evidence type="ECO:0000256" key="2">
    <source>
        <dbReference type="ARBA" id="ARBA00022692"/>
    </source>
</evidence>
<evidence type="ECO:0008006" key="7">
    <source>
        <dbReference type="Google" id="ProtNLM"/>
    </source>
</evidence>
<dbReference type="GO" id="GO:0016020">
    <property type="term" value="C:membrane"/>
    <property type="evidence" value="ECO:0007669"/>
    <property type="project" value="UniProtKB-SubCell"/>
</dbReference>
<evidence type="ECO:0000256" key="3">
    <source>
        <dbReference type="ARBA" id="ARBA00022989"/>
    </source>
</evidence>
<keyword evidence="3 5" id="KW-1133">Transmembrane helix</keyword>
<accession>A0A0F9M0Z1</accession>
<evidence type="ECO:0000256" key="4">
    <source>
        <dbReference type="ARBA" id="ARBA00023136"/>
    </source>
</evidence>
<dbReference type="EMBL" id="LAZR01006321">
    <property type="protein sequence ID" value="KKM93021.1"/>
    <property type="molecule type" value="Genomic_DNA"/>
</dbReference>
<comment type="subcellular location">
    <subcellularLocation>
        <location evidence="1">Membrane</location>
        <topology evidence="1">Multi-pass membrane protein</topology>
    </subcellularLocation>
</comment>
<evidence type="ECO:0000256" key="1">
    <source>
        <dbReference type="ARBA" id="ARBA00004141"/>
    </source>
</evidence>